<sequence length="100" mass="11505">MLTCQVKTSYTPPPKICHTVWGLQESPQSVFFGLQLLTIQRSGEIGNISLMSSEKLAERFKRCFSKEKRQLRLNLFKMNANLAAILQRNDQVVSLHIRKI</sequence>
<protein>
    <submittedName>
        <fullName evidence="1">Uncharacterized protein</fullName>
    </submittedName>
</protein>
<dbReference type="EMBL" id="JAHRIP010042625">
    <property type="protein sequence ID" value="MEQ2297454.1"/>
    <property type="molecule type" value="Genomic_DNA"/>
</dbReference>
<comment type="caution">
    <text evidence="1">The sequence shown here is derived from an EMBL/GenBank/DDBJ whole genome shotgun (WGS) entry which is preliminary data.</text>
</comment>
<keyword evidence="2" id="KW-1185">Reference proteome</keyword>
<reference evidence="1 2" key="1">
    <citation type="submission" date="2021-06" db="EMBL/GenBank/DDBJ databases">
        <authorList>
            <person name="Palmer J.M."/>
        </authorList>
    </citation>
    <scope>NUCLEOTIDE SEQUENCE [LARGE SCALE GENOMIC DNA]</scope>
    <source>
        <strain evidence="1 2">AS_MEX2019</strain>
        <tissue evidence="1">Muscle</tissue>
    </source>
</reference>
<dbReference type="Proteomes" id="UP001469553">
    <property type="component" value="Unassembled WGS sequence"/>
</dbReference>
<evidence type="ECO:0000313" key="1">
    <source>
        <dbReference type="EMBL" id="MEQ2297454.1"/>
    </source>
</evidence>
<gene>
    <name evidence="1" type="ORF">AMECASPLE_034779</name>
</gene>
<proteinExistence type="predicted"/>
<accession>A0ABV0YUY2</accession>
<organism evidence="1 2">
    <name type="scientific">Ameca splendens</name>
    <dbReference type="NCBI Taxonomy" id="208324"/>
    <lineage>
        <taxon>Eukaryota</taxon>
        <taxon>Metazoa</taxon>
        <taxon>Chordata</taxon>
        <taxon>Craniata</taxon>
        <taxon>Vertebrata</taxon>
        <taxon>Euteleostomi</taxon>
        <taxon>Actinopterygii</taxon>
        <taxon>Neopterygii</taxon>
        <taxon>Teleostei</taxon>
        <taxon>Neoteleostei</taxon>
        <taxon>Acanthomorphata</taxon>
        <taxon>Ovalentaria</taxon>
        <taxon>Atherinomorphae</taxon>
        <taxon>Cyprinodontiformes</taxon>
        <taxon>Goodeidae</taxon>
        <taxon>Ameca</taxon>
    </lineage>
</organism>
<name>A0ABV0YUY2_9TELE</name>
<evidence type="ECO:0000313" key="2">
    <source>
        <dbReference type="Proteomes" id="UP001469553"/>
    </source>
</evidence>